<evidence type="ECO:0000256" key="2">
    <source>
        <dbReference type="ARBA" id="ARBA00022448"/>
    </source>
</evidence>
<keyword evidence="11" id="KW-1185">Reference proteome</keyword>
<feature type="signal peptide" evidence="8">
    <location>
        <begin position="1"/>
        <end position="22"/>
    </location>
</feature>
<sequence>MRNSIKYILLLSVLFAGGRAAAQQYRDRETARQIVGLVLDADTRKPLGAAQVSSDELARSVVSGPKGVFRAKVFSDRATLNVVKEGYFSARVNLLGRDSVVIYLQQSANTLATDHYSSPDGEVPMSDRIGSAGAVGIKDINRGYFTASDALTGRFAGLRVSNKSGMVGEGSFFNLRGNRTLLGQNTPLLVVDGVPFLSDQNSSNIINGFSGDLLEPVSLGNVEQITFLKGADAMPYGSLGSNGVLMIKTERGKVSRTLVELQSVEGVGFINKTLPLLSGLDFSRYIADIAGSYYADSGEIGKAFPFLSGDMTAGQKVRYGFDTDWQKEIYSPAFVSDNMLKVRGGDAVVQYLVTAGYQKGNGVVDGTTRDKFYTNGNTNINFSEKLSAFASISFDFLEMKLQEQGLSPETNPLLAAYSHSPLTGIYEVDDRGAILTEYARIDPVMNVSNPVAMLTGIEGKNKIYDFLVNTGLNYNILKNLKADMTFGIYYRYVKDDIFIGGLSSGTIAPLMGGLALNTVRSGSSESRDYFGKVGVTYNFSTGSHNLDLRAGWQMISSRTQASSGSGINTTTDRYRTLSNVSSVGRSSGGYAELLNWMNVYLKADYNFRNQLYLSAIGVVDASSTYGKYSDRWYLFPGVKAGWKISNAPFLRDSRSVSNLMVRGEYSVNPNSRYSSAYGSYYYMLQLLRDVSGLVRAGVPNQKIGPERVTNIDLGVDFSLLGDKFSVSADIFQEYTRNMIVDTKASPVYGSGVIYKNSGSMRSRGVELSASVLLTGGKFRWRVGGNIAYYKTRIMSLGGQDQQTIDLGDGVTLINKVGEAPFSYYGHRADGVYATSEQAAAEGLTTLSGYPYTGGDVRFRSLDGDKLITDSDREILGCADPNFFGGFHTRMSWKGFSLFANFSYSCGGKVYNGTRRYNELGKGFTNQAASMGRRWMAEGQQTDIPRVVYGDPAGNNRFSSRWIEDGSYLKLKELTISWETRKKLLFMTGFKVFITGENLLCFTDYTGSDPEFAYSYDMAMAGMDVAKVPVPKYVKIGLILNF</sequence>
<keyword evidence="3 7" id="KW-1134">Transmembrane beta strand</keyword>
<feature type="domain" description="TonB-dependent receptor plug" evidence="9">
    <location>
        <begin position="140"/>
        <end position="244"/>
    </location>
</feature>
<evidence type="ECO:0000256" key="8">
    <source>
        <dbReference type="SAM" id="SignalP"/>
    </source>
</evidence>
<keyword evidence="6 7" id="KW-0998">Cell outer membrane</keyword>
<dbReference type="Gene3D" id="2.170.130.10">
    <property type="entry name" value="TonB-dependent receptor, plug domain"/>
    <property type="match status" value="1"/>
</dbReference>
<dbReference type="InterPro" id="IPR012910">
    <property type="entry name" value="Plug_dom"/>
</dbReference>
<protein>
    <submittedName>
        <fullName evidence="10">SusC/RagA family TonB-linked outer membrane protein</fullName>
    </submittedName>
</protein>
<evidence type="ECO:0000259" key="9">
    <source>
        <dbReference type="Pfam" id="PF07715"/>
    </source>
</evidence>
<keyword evidence="8" id="KW-0732">Signal</keyword>
<name>A0ABV1GZ20_9BACT</name>
<evidence type="ECO:0000256" key="3">
    <source>
        <dbReference type="ARBA" id="ARBA00022452"/>
    </source>
</evidence>
<keyword evidence="2 7" id="KW-0813">Transport</keyword>
<comment type="similarity">
    <text evidence="7">Belongs to the TonB-dependent receptor family.</text>
</comment>
<evidence type="ECO:0000256" key="5">
    <source>
        <dbReference type="ARBA" id="ARBA00023136"/>
    </source>
</evidence>
<organism evidence="10 11">
    <name type="scientific">Alistipes intestinihominis</name>
    <dbReference type="NCBI Taxonomy" id="3133172"/>
    <lineage>
        <taxon>Bacteria</taxon>
        <taxon>Pseudomonadati</taxon>
        <taxon>Bacteroidota</taxon>
        <taxon>Bacteroidia</taxon>
        <taxon>Bacteroidales</taxon>
        <taxon>Rikenellaceae</taxon>
        <taxon>Alistipes</taxon>
    </lineage>
</organism>
<dbReference type="InterPro" id="IPR023996">
    <property type="entry name" value="TonB-dep_OMP_SusC/RagA"/>
</dbReference>
<keyword evidence="4 7" id="KW-0812">Transmembrane</keyword>
<dbReference type="RefSeq" id="WP_349094268.1">
    <property type="nucleotide sequence ID" value="NZ_JBBMFL010000010.1"/>
</dbReference>
<reference evidence="10 11" key="1">
    <citation type="submission" date="2024-03" db="EMBL/GenBank/DDBJ databases">
        <title>Human intestinal bacterial collection.</title>
        <authorList>
            <person name="Pauvert C."/>
            <person name="Hitch T.C.A."/>
            <person name="Clavel T."/>
        </authorList>
    </citation>
    <scope>NUCLEOTIDE SEQUENCE [LARGE SCALE GENOMIC DNA]</scope>
    <source>
        <strain evidence="10 11">CLA-KB-H122</strain>
    </source>
</reference>
<dbReference type="NCBIfam" id="TIGR04056">
    <property type="entry name" value="OMP_RagA_SusC"/>
    <property type="match status" value="1"/>
</dbReference>
<evidence type="ECO:0000313" key="10">
    <source>
        <dbReference type="EMBL" id="MEQ2545213.1"/>
    </source>
</evidence>
<evidence type="ECO:0000256" key="6">
    <source>
        <dbReference type="ARBA" id="ARBA00023237"/>
    </source>
</evidence>
<dbReference type="PROSITE" id="PS52016">
    <property type="entry name" value="TONB_DEPENDENT_REC_3"/>
    <property type="match status" value="1"/>
</dbReference>
<dbReference type="SUPFAM" id="SSF49464">
    <property type="entry name" value="Carboxypeptidase regulatory domain-like"/>
    <property type="match status" value="1"/>
</dbReference>
<dbReference type="Pfam" id="PF07715">
    <property type="entry name" value="Plug"/>
    <property type="match status" value="1"/>
</dbReference>
<dbReference type="EMBL" id="JBBMFL010000010">
    <property type="protein sequence ID" value="MEQ2545213.1"/>
    <property type="molecule type" value="Genomic_DNA"/>
</dbReference>
<dbReference type="Proteomes" id="UP001460202">
    <property type="component" value="Unassembled WGS sequence"/>
</dbReference>
<dbReference type="Gene3D" id="2.40.170.20">
    <property type="entry name" value="TonB-dependent receptor, beta-barrel domain"/>
    <property type="match status" value="1"/>
</dbReference>
<dbReference type="InterPro" id="IPR037066">
    <property type="entry name" value="Plug_dom_sf"/>
</dbReference>
<evidence type="ECO:0000256" key="4">
    <source>
        <dbReference type="ARBA" id="ARBA00022692"/>
    </source>
</evidence>
<accession>A0ABV1GZ20</accession>
<dbReference type="InterPro" id="IPR039426">
    <property type="entry name" value="TonB-dep_rcpt-like"/>
</dbReference>
<evidence type="ECO:0000256" key="7">
    <source>
        <dbReference type="PROSITE-ProRule" id="PRU01360"/>
    </source>
</evidence>
<dbReference type="InterPro" id="IPR008969">
    <property type="entry name" value="CarboxyPept-like_regulatory"/>
</dbReference>
<gene>
    <name evidence="10" type="ORF">WMO46_09665</name>
</gene>
<comment type="subcellular location">
    <subcellularLocation>
        <location evidence="1 7">Cell outer membrane</location>
        <topology evidence="1 7">Multi-pass membrane protein</topology>
    </subcellularLocation>
</comment>
<proteinExistence type="inferred from homology"/>
<keyword evidence="5 7" id="KW-0472">Membrane</keyword>
<comment type="caution">
    <text evidence="10">The sequence shown here is derived from an EMBL/GenBank/DDBJ whole genome shotgun (WGS) entry which is preliminary data.</text>
</comment>
<evidence type="ECO:0000313" key="11">
    <source>
        <dbReference type="Proteomes" id="UP001460202"/>
    </source>
</evidence>
<dbReference type="InterPro" id="IPR036942">
    <property type="entry name" value="Beta-barrel_TonB_sf"/>
</dbReference>
<dbReference type="SUPFAM" id="SSF56935">
    <property type="entry name" value="Porins"/>
    <property type="match status" value="1"/>
</dbReference>
<evidence type="ECO:0000256" key="1">
    <source>
        <dbReference type="ARBA" id="ARBA00004571"/>
    </source>
</evidence>
<feature type="chain" id="PRO_5045964022" evidence="8">
    <location>
        <begin position="23"/>
        <end position="1041"/>
    </location>
</feature>